<accession>T0YRN0</accession>
<evidence type="ECO:0000256" key="1">
    <source>
        <dbReference type="ARBA" id="ARBA00004496"/>
    </source>
</evidence>
<feature type="non-terminal residue" evidence="4">
    <location>
        <position position="1"/>
    </location>
</feature>
<dbReference type="EMBL" id="AUZY01011167">
    <property type="protein sequence ID" value="EQD35798.1"/>
    <property type="molecule type" value="Genomic_DNA"/>
</dbReference>
<comment type="caution">
    <text evidence="4">The sequence shown here is derived from an EMBL/GenBank/DDBJ whole genome shotgun (WGS) entry which is preliminary data.</text>
</comment>
<evidence type="ECO:0008006" key="5">
    <source>
        <dbReference type="Google" id="ProtNLM"/>
    </source>
</evidence>
<reference evidence="4" key="2">
    <citation type="journal article" date="2014" name="ISME J.">
        <title>Microbial stratification in low pH oxic and suboxic macroscopic growths along an acid mine drainage.</title>
        <authorList>
            <person name="Mendez-Garcia C."/>
            <person name="Mesa V."/>
            <person name="Sprenger R.R."/>
            <person name="Richter M."/>
            <person name="Diez M.S."/>
            <person name="Solano J."/>
            <person name="Bargiela R."/>
            <person name="Golyshina O.V."/>
            <person name="Manteca A."/>
            <person name="Ramos J.L."/>
            <person name="Gallego J.R."/>
            <person name="Llorente I."/>
            <person name="Martins Dos Santos V.A."/>
            <person name="Jensen O.N."/>
            <person name="Pelaez A.I."/>
            <person name="Sanchez J."/>
            <person name="Ferrer M."/>
        </authorList>
    </citation>
    <scope>NUCLEOTIDE SEQUENCE</scope>
</reference>
<proteinExistence type="predicted"/>
<dbReference type="PANTHER" id="PTHR31661">
    <property type="entry name" value="SIMILAR TO CDNA SEQUENCE BC052040"/>
    <property type="match status" value="1"/>
</dbReference>
<dbReference type="Pfam" id="PF14811">
    <property type="entry name" value="TPD"/>
    <property type="match status" value="1"/>
</dbReference>
<sequence length="288" mass="32285">RLYDSLVTDEDVHRIAQAEHFDPELLFVIHTHRVTRDATRRFYVVQRQLPRIVSQWKGGRTMLDIAREWRFPPVLMGQQMLGELGIPRKKVWGTFLHPETAPDARIRAEVEALLAADRIYSPHGMELQRERGRKGEELLARWLERHGIGYRTEKDLRGKFAKTPDALLDEPIFYRGQKLAWIESKANFGDDVELRKNLRRQLAPYTQLFGEGVVVYWYGYVAGAESPPGILLWDGEAIEGITPEVPARKGGGAPAASPSSDPARPPHPAHTPSTLGSTPGGPVGGPPP</sequence>
<keyword evidence="2" id="KW-0963">Cytoplasm</keyword>
<dbReference type="GO" id="GO:0005737">
    <property type="term" value="C:cytoplasm"/>
    <property type="evidence" value="ECO:0007669"/>
    <property type="project" value="UniProtKB-SubCell"/>
</dbReference>
<dbReference type="InterPro" id="IPR029404">
    <property type="entry name" value="CDIN1"/>
</dbReference>
<protein>
    <recommendedName>
        <fullName evidence="5">TPD domain-containing protein</fullName>
    </recommendedName>
</protein>
<organism evidence="4">
    <name type="scientific">mine drainage metagenome</name>
    <dbReference type="NCBI Taxonomy" id="410659"/>
    <lineage>
        <taxon>unclassified sequences</taxon>
        <taxon>metagenomes</taxon>
        <taxon>ecological metagenomes</taxon>
    </lineage>
</organism>
<dbReference type="AlphaFoldDB" id="T0YRN0"/>
<feature type="region of interest" description="Disordered" evidence="3">
    <location>
        <begin position="242"/>
        <end position="288"/>
    </location>
</feature>
<evidence type="ECO:0000313" key="4">
    <source>
        <dbReference type="EMBL" id="EQD35798.1"/>
    </source>
</evidence>
<evidence type="ECO:0000256" key="3">
    <source>
        <dbReference type="SAM" id="MobiDB-lite"/>
    </source>
</evidence>
<gene>
    <name evidence="4" type="ORF">B1B_16756</name>
</gene>
<reference evidence="4" key="1">
    <citation type="submission" date="2013-08" db="EMBL/GenBank/DDBJ databases">
        <authorList>
            <person name="Mendez C."/>
            <person name="Richter M."/>
            <person name="Ferrer M."/>
            <person name="Sanchez J."/>
        </authorList>
    </citation>
    <scope>NUCLEOTIDE SEQUENCE</scope>
</reference>
<comment type="subcellular location">
    <subcellularLocation>
        <location evidence="1">Cytoplasm</location>
    </subcellularLocation>
</comment>
<dbReference type="PANTHER" id="PTHR31661:SF1">
    <property type="entry name" value="CDAN1-INTERACTING NUCLEASE 1"/>
    <property type="match status" value="1"/>
</dbReference>
<evidence type="ECO:0000256" key="2">
    <source>
        <dbReference type="ARBA" id="ARBA00022490"/>
    </source>
</evidence>
<feature type="compositionally biased region" description="Gly residues" evidence="3">
    <location>
        <begin position="278"/>
        <end position="288"/>
    </location>
</feature>
<name>T0YRN0_9ZZZZ</name>